<accession>A0ACB9C3W3</accession>
<gene>
    <name evidence="1" type="ORF">L6452_17593</name>
</gene>
<protein>
    <submittedName>
        <fullName evidence="1">Uncharacterized protein</fullName>
    </submittedName>
</protein>
<reference evidence="2" key="1">
    <citation type="journal article" date="2022" name="Mol. Ecol. Resour.">
        <title>The genomes of chicory, endive, great burdock and yacon provide insights into Asteraceae palaeo-polyploidization history and plant inulin production.</title>
        <authorList>
            <person name="Fan W."/>
            <person name="Wang S."/>
            <person name="Wang H."/>
            <person name="Wang A."/>
            <person name="Jiang F."/>
            <person name="Liu H."/>
            <person name="Zhao H."/>
            <person name="Xu D."/>
            <person name="Zhang Y."/>
        </authorList>
    </citation>
    <scope>NUCLEOTIDE SEQUENCE [LARGE SCALE GENOMIC DNA]</scope>
    <source>
        <strain evidence="2">cv. Niubang</strain>
    </source>
</reference>
<proteinExistence type="predicted"/>
<dbReference type="Proteomes" id="UP001055879">
    <property type="component" value="Linkage Group LG05"/>
</dbReference>
<evidence type="ECO:0000313" key="2">
    <source>
        <dbReference type="Proteomes" id="UP001055879"/>
    </source>
</evidence>
<evidence type="ECO:0000313" key="1">
    <source>
        <dbReference type="EMBL" id="KAI3728948.1"/>
    </source>
</evidence>
<comment type="caution">
    <text evidence="1">The sequence shown here is derived from an EMBL/GenBank/DDBJ whole genome shotgun (WGS) entry which is preliminary data.</text>
</comment>
<reference evidence="1 2" key="2">
    <citation type="journal article" date="2022" name="Mol. Ecol. Resour.">
        <title>The genomes of chicory, endive, great burdock and yacon provide insights into Asteraceae paleo-polyploidization history and plant inulin production.</title>
        <authorList>
            <person name="Fan W."/>
            <person name="Wang S."/>
            <person name="Wang H."/>
            <person name="Wang A."/>
            <person name="Jiang F."/>
            <person name="Liu H."/>
            <person name="Zhao H."/>
            <person name="Xu D."/>
            <person name="Zhang Y."/>
        </authorList>
    </citation>
    <scope>NUCLEOTIDE SEQUENCE [LARGE SCALE GENOMIC DNA]</scope>
    <source>
        <strain evidence="2">cv. Niubang</strain>
    </source>
</reference>
<keyword evidence="2" id="KW-1185">Reference proteome</keyword>
<organism evidence="1 2">
    <name type="scientific">Arctium lappa</name>
    <name type="common">Greater burdock</name>
    <name type="synonym">Lappa major</name>
    <dbReference type="NCBI Taxonomy" id="4217"/>
    <lineage>
        <taxon>Eukaryota</taxon>
        <taxon>Viridiplantae</taxon>
        <taxon>Streptophyta</taxon>
        <taxon>Embryophyta</taxon>
        <taxon>Tracheophyta</taxon>
        <taxon>Spermatophyta</taxon>
        <taxon>Magnoliopsida</taxon>
        <taxon>eudicotyledons</taxon>
        <taxon>Gunneridae</taxon>
        <taxon>Pentapetalae</taxon>
        <taxon>asterids</taxon>
        <taxon>campanulids</taxon>
        <taxon>Asterales</taxon>
        <taxon>Asteraceae</taxon>
        <taxon>Carduoideae</taxon>
        <taxon>Cardueae</taxon>
        <taxon>Arctiinae</taxon>
        <taxon>Arctium</taxon>
    </lineage>
</organism>
<dbReference type="EMBL" id="CM042051">
    <property type="protein sequence ID" value="KAI3728948.1"/>
    <property type="molecule type" value="Genomic_DNA"/>
</dbReference>
<name>A0ACB9C3W3_ARCLA</name>
<sequence>MVRTFTRSYGDVVTEERRNHDDVEETDNRKGEEVDGDGCTDDGTAAGILRGRPTVPPQSCDDKWEFRRGEVPSWENKRGKTGGDSHHVGGGAAKSNGIENRVGPSENVDKKINGPNIGLLSPNESNEMMQRPLKDKLTIETELSNKYNPENLKAKNVEPKTHLRESEIFMLNDKLGNSEAENRKGISTKCVEKGMEKRGNIEKLKIKRGEGGGFGRGKMGFHMIKQMARSSAQKNGSIASKTTERQKTERSKKMTQLGSEGSS</sequence>